<sequence>MQSDKKIVSYHKIKKLTEKFKKQNKKTVLVTGCFDILHLGHLIFFNYAKSKGDILIVGLGSDETIKKYKGKGRPINNETLRSRLLAGLEIVDYVIICREPLVNYNMDHLKLTQRVKPDVYVVPLTDKKLEYKRKLIESIGGQFIACRRNPPNKIKGGISTTKIIEKSQEI</sequence>
<dbReference type="PANTHER" id="PTHR43793:SF1">
    <property type="entry name" value="FAD SYNTHASE"/>
    <property type="match status" value="1"/>
</dbReference>
<dbReference type="Gene3D" id="3.40.50.620">
    <property type="entry name" value="HUPs"/>
    <property type="match status" value="1"/>
</dbReference>
<dbReference type="InterPro" id="IPR050385">
    <property type="entry name" value="Archaeal_FAD_synthase"/>
</dbReference>
<dbReference type="EMBL" id="VMGK01000011">
    <property type="protein sequence ID" value="TSC92876.1"/>
    <property type="molecule type" value="Genomic_DNA"/>
</dbReference>
<evidence type="ECO:0000256" key="1">
    <source>
        <dbReference type="ARBA" id="ARBA00022679"/>
    </source>
</evidence>
<dbReference type="PANTHER" id="PTHR43793">
    <property type="entry name" value="FAD SYNTHASE"/>
    <property type="match status" value="1"/>
</dbReference>
<dbReference type="NCBIfam" id="TIGR00125">
    <property type="entry name" value="cyt_tran_rel"/>
    <property type="match status" value="1"/>
</dbReference>
<reference evidence="4 5" key="1">
    <citation type="submission" date="2017-07" db="EMBL/GenBank/DDBJ databases">
        <title>Mechanisms for carbon and nitrogen cycling indicate functional differentiation within the Candidate Phyla Radiation.</title>
        <authorList>
            <person name="Danczak R.E."/>
            <person name="Johnston M.D."/>
            <person name="Kenah C."/>
            <person name="Slattery M."/>
            <person name="Wrighton K.C."/>
            <person name="Wilkins M.J."/>
        </authorList>
    </citation>
    <scope>NUCLEOTIDE SEQUENCE [LARGE SCALE GENOMIC DNA]</scope>
    <source>
        <strain evidence="4">Licking1014_7</strain>
    </source>
</reference>
<accession>A0A554LJ13</accession>
<evidence type="ECO:0000313" key="5">
    <source>
        <dbReference type="Proteomes" id="UP000315689"/>
    </source>
</evidence>
<gene>
    <name evidence="4" type="ORF">CEN89_394</name>
</gene>
<keyword evidence="1 4" id="KW-0808">Transferase</keyword>
<dbReference type="GO" id="GO:0016301">
    <property type="term" value="F:kinase activity"/>
    <property type="evidence" value="ECO:0007669"/>
    <property type="project" value="UniProtKB-KW"/>
</dbReference>
<dbReference type="Proteomes" id="UP000315689">
    <property type="component" value="Unassembled WGS sequence"/>
</dbReference>
<protein>
    <submittedName>
        <fullName evidence="4">D-beta-D-heptose 7-phosphate kinase / D-beta-D-heptose 1-phosphate adenosyltransferase</fullName>
    </submittedName>
</protein>
<proteinExistence type="predicted"/>
<comment type="caution">
    <text evidence="4">The sequence shown here is derived from an EMBL/GenBank/DDBJ whole genome shotgun (WGS) entry which is preliminary data.</text>
</comment>
<dbReference type="GO" id="GO:0016779">
    <property type="term" value="F:nucleotidyltransferase activity"/>
    <property type="evidence" value="ECO:0007669"/>
    <property type="project" value="UniProtKB-KW"/>
</dbReference>
<evidence type="ECO:0000256" key="2">
    <source>
        <dbReference type="ARBA" id="ARBA00022695"/>
    </source>
</evidence>
<evidence type="ECO:0000259" key="3">
    <source>
        <dbReference type="Pfam" id="PF01467"/>
    </source>
</evidence>
<keyword evidence="2" id="KW-0548">Nucleotidyltransferase</keyword>
<evidence type="ECO:0000313" key="4">
    <source>
        <dbReference type="EMBL" id="TSC92876.1"/>
    </source>
</evidence>
<feature type="domain" description="Cytidyltransferase-like" evidence="3">
    <location>
        <begin position="30"/>
        <end position="165"/>
    </location>
</feature>
<dbReference type="Pfam" id="PF01467">
    <property type="entry name" value="CTP_transf_like"/>
    <property type="match status" value="1"/>
</dbReference>
<keyword evidence="4" id="KW-0418">Kinase</keyword>
<dbReference type="InterPro" id="IPR004821">
    <property type="entry name" value="Cyt_trans-like"/>
</dbReference>
<dbReference type="SUPFAM" id="SSF52374">
    <property type="entry name" value="Nucleotidylyl transferase"/>
    <property type="match status" value="1"/>
</dbReference>
<organism evidence="4 5">
    <name type="scientific">Candidatus Berkelbacteria bacterium Licking1014_7</name>
    <dbReference type="NCBI Taxonomy" id="2017147"/>
    <lineage>
        <taxon>Bacteria</taxon>
        <taxon>Candidatus Berkelbacteria</taxon>
    </lineage>
</organism>
<dbReference type="InterPro" id="IPR014729">
    <property type="entry name" value="Rossmann-like_a/b/a_fold"/>
</dbReference>
<dbReference type="AlphaFoldDB" id="A0A554LJ13"/>
<name>A0A554LJ13_9BACT</name>